<proteinExistence type="predicted"/>
<evidence type="ECO:0000313" key="1">
    <source>
        <dbReference type="EMBL" id="KKR83428.1"/>
    </source>
</evidence>
<dbReference type="AlphaFoldDB" id="A0A0G0U2V0"/>
<dbReference type="EMBL" id="LCAB01000005">
    <property type="protein sequence ID" value="KKR83428.1"/>
    <property type="molecule type" value="Genomic_DNA"/>
</dbReference>
<accession>A0A0G0U2V0</accession>
<gene>
    <name evidence="1" type="ORF">UU29_C0005G0009</name>
</gene>
<name>A0A0G0U2V0_9BACT</name>
<comment type="caution">
    <text evidence="1">The sequence shown here is derived from an EMBL/GenBank/DDBJ whole genome shotgun (WGS) entry which is preliminary data.</text>
</comment>
<sequence>MERADLDQFFPKGEQFTNPSPAFWGLLRKVNFYSPVLVDTFLLDIDPDTVIARRGRFSRDDEYYTIGGKIMDRACGYMILLGDLSSELRLKLVAWKHWGNTSKGELGEVLFNDRPSNGGYKGRVTLSSNGRRLTGKERFGQLREAEIISGLSLEYYPERWNLLPIDPSNPQQFFDWWIISEFLPRFLKGRVNPLAHVPMKEMQGWVKVSDDPSEI</sequence>
<protein>
    <submittedName>
        <fullName evidence="1">Uncharacterized protein</fullName>
    </submittedName>
</protein>
<organism evidence="1 2">
    <name type="scientific">Candidatus Daviesbacteria bacterium GW2011_GWA2_40_9</name>
    <dbReference type="NCBI Taxonomy" id="1618424"/>
    <lineage>
        <taxon>Bacteria</taxon>
        <taxon>Candidatus Daviesiibacteriota</taxon>
    </lineage>
</organism>
<evidence type="ECO:0000313" key="2">
    <source>
        <dbReference type="Proteomes" id="UP000034601"/>
    </source>
</evidence>
<reference evidence="1 2" key="1">
    <citation type="journal article" date="2015" name="Nature">
        <title>rRNA introns, odd ribosomes, and small enigmatic genomes across a large radiation of phyla.</title>
        <authorList>
            <person name="Brown C.T."/>
            <person name="Hug L.A."/>
            <person name="Thomas B.C."/>
            <person name="Sharon I."/>
            <person name="Castelle C.J."/>
            <person name="Singh A."/>
            <person name="Wilkins M.J."/>
            <person name="Williams K.H."/>
            <person name="Banfield J.F."/>
        </authorList>
    </citation>
    <scope>NUCLEOTIDE SEQUENCE [LARGE SCALE GENOMIC DNA]</scope>
</reference>
<dbReference type="Proteomes" id="UP000034601">
    <property type="component" value="Unassembled WGS sequence"/>
</dbReference>